<dbReference type="Gene3D" id="3.40.33.10">
    <property type="entry name" value="CAP"/>
    <property type="match status" value="1"/>
</dbReference>
<dbReference type="EMBL" id="CP121671">
    <property type="protein sequence ID" value="WFT76622.1"/>
    <property type="molecule type" value="Genomic_DNA"/>
</dbReference>
<feature type="domain" description="SCP" evidence="1">
    <location>
        <begin position="232"/>
        <end position="337"/>
    </location>
</feature>
<reference evidence="3 4" key="1">
    <citation type="submission" date="2023-04" db="EMBL/GenBank/DDBJ databases">
        <title>Genome sequence of Halobacillus naozhouensis KACC 21980.</title>
        <authorList>
            <person name="Kim S."/>
            <person name="Heo J."/>
            <person name="Kwon S.-W."/>
        </authorList>
    </citation>
    <scope>NUCLEOTIDE SEQUENCE [LARGE SCALE GENOMIC DNA]</scope>
    <source>
        <strain evidence="3 4">KCTC 13234</strain>
    </source>
</reference>
<dbReference type="InterPro" id="IPR035940">
    <property type="entry name" value="CAP_sf"/>
</dbReference>
<name>A0ABY8J2A0_9BACI</name>
<sequence>MRNSIAIGLLFILLSGACYLFIAQPATPETQPSESIIETASPEQPVTKNSQENLEKEKTFFSWLGTSSEEILSQFKEPDRIDQSPYGYEWWVYSGADRYFQFGIRDGEVVTAVTFSENPNAQLTIGKSYRQLNQAYTFQSDVSIRNGMYSFQLTEKDIKERPLIPLNDEWSAQLYFDTFTKELSAVRAVRNDILLEQQPYQLTYRGDLPTPEVLTEEDWEEINQGAEQQIFEMSNYIRLKHGIDSLVVHDKAAAVAFSHSKDMNEHNYFSHHSQNGDGVGERLRKAEVPYTRAGENIAAQHIDATAAIHGWLNSKGHRESLLDERYTHLGVGVDQLYYTQNFLALP</sequence>
<evidence type="ECO:0000313" key="4">
    <source>
        <dbReference type="Proteomes" id="UP001221597"/>
    </source>
</evidence>
<dbReference type="CDD" id="cd05379">
    <property type="entry name" value="CAP_bacterial"/>
    <property type="match status" value="1"/>
</dbReference>
<dbReference type="PROSITE" id="PS51257">
    <property type="entry name" value="PROKAR_LIPOPROTEIN"/>
    <property type="match status" value="1"/>
</dbReference>
<keyword evidence="4" id="KW-1185">Reference proteome</keyword>
<dbReference type="Pfam" id="PF14504">
    <property type="entry name" value="CAP_assoc_N"/>
    <property type="match status" value="1"/>
</dbReference>
<dbReference type="InterPro" id="IPR014044">
    <property type="entry name" value="CAP_dom"/>
</dbReference>
<proteinExistence type="predicted"/>
<evidence type="ECO:0000259" key="2">
    <source>
        <dbReference type="Pfam" id="PF14504"/>
    </source>
</evidence>
<gene>
    <name evidence="3" type="ORF">P9989_09780</name>
</gene>
<feature type="domain" description="CAP-associated" evidence="2">
    <location>
        <begin position="64"/>
        <end position="200"/>
    </location>
</feature>
<dbReference type="Pfam" id="PF00188">
    <property type="entry name" value="CAP"/>
    <property type="match status" value="1"/>
</dbReference>
<evidence type="ECO:0000259" key="1">
    <source>
        <dbReference type="Pfam" id="PF00188"/>
    </source>
</evidence>
<protein>
    <submittedName>
        <fullName evidence="3">CAP domain-containing protein</fullName>
    </submittedName>
</protein>
<dbReference type="InterPro" id="IPR029410">
    <property type="entry name" value="CAP_assoc"/>
</dbReference>
<dbReference type="Proteomes" id="UP001221597">
    <property type="component" value="Chromosome"/>
</dbReference>
<evidence type="ECO:0000313" key="3">
    <source>
        <dbReference type="EMBL" id="WFT76622.1"/>
    </source>
</evidence>
<organism evidence="3 4">
    <name type="scientific">Halobacillus naozhouensis</name>
    <dbReference type="NCBI Taxonomy" id="554880"/>
    <lineage>
        <taxon>Bacteria</taxon>
        <taxon>Bacillati</taxon>
        <taxon>Bacillota</taxon>
        <taxon>Bacilli</taxon>
        <taxon>Bacillales</taxon>
        <taxon>Bacillaceae</taxon>
        <taxon>Halobacillus</taxon>
    </lineage>
</organism>
<dbReference type="PANTHER" id="PTHR31157:SF26">
    <property type="entry name" value="SCP-LIKE EXTRACELLULAR PROTEIN"/>
    <property type="match status" value="1"/>
</dbReference>
<dbReference type="PANTHER" id="PTHR31157">
    <property type="entry name" value="SCP DOMAIN-CONTAINING PROTEIN"/>
    <property type="match status" value="1"/>
</dbReference>
<dbReference type="RefSeq" id="WP_283078571.1">
    <property type="nucleotide sequence ID" value="NZ_CP121671.1"/>
</dbReference>
<accession>A0ABY8J2A0</accession>
<dbReference type="SUPFAM" id="SSF55797">
    <property type="entry name" value="PR-1-like"/>
    <property type="match status" value="1"/>
</dbReference>